<feature type="domain" description="Glutaredoxin" evidence="1">
    <location>
        <begin position="1"/>
        <end position="44"/>
    </location>
</feature>
<dbReference type="SUPFAM" id="SSF52833">
    <property type="entry name" value="Thioredoxin-like"/>
    <property type="match status" value="1"/>
</dbReference>
<dbReference type="Proteomes" id="UP000177876">
    <property type="component" value="Unassembled WGS sequence"/>
</dbReference>
<reference evidence="2 3" key="1">
    <citation type="journal article" date="2016" name="Nat. Commun.">
        <title>Thousands of microbial genomes shed light on interconnected biogeochemical processes in an aquifer system.</title>
        <authorList>
            <person name="Anantharaman K."/>
            <person name="Brown C.T."/>
            <person name="Hug L.A."/>
            <person name="Sharon I."/>
            <person name="Castelle C.J."/>
            <person name="Probst A.J."/>
            <person name="Thomas B.C."/>
            <person name="Singh A."/>
            <person name="Wilkins M.J."/>
            <person name="Karaoz U."/>
            <person name="Brodie E.L."/>
            <person name="Williams K.H."/>
            <person name="Hubbard S.S."/>
            <person name="Banfield J.F."/>
        </authorList>
    </citation>
    <scope>NUCLEOTIDE SEQUENCE [LARGE SCALE GENOMIC DNA]</scope>
</reference>
<proteinExistence type="predicted"/>
<dbReference type="InterPro" id="IPR002109">
    <property type="entry name" value="Glutaredoxin"/>
</dbReference>
<dbReference type="Pfam" id="PF00462">
    <property type="entry name" value="Glutaredoxin"/>
    <property type="match status" value="1"/>
</dbReference>
<dbReference type="EMBL" id="MELK01000047">
    <property type="protein sequence ID" value="OFW56386.1"/>
    <property type="molecule type" value="Genomic_DNA"/>
</dbReference>
<evidence type="ECO:0000313" key="2">
    <source>
        <dbReference type="EMBL" id="OFW56386.1"/>
    </source>
</evidence>
<accession>A0A1F2WHR2</accession>
<dbReference type="InterPro" id="IPR036249">
    <property type="entry name" value="Thioredoxin-like_sf"/>
</dbReference>
<sequence>MAKDFLDKEGVDVEVIDVAKDQQAATDLVNKSGQMGVPVMEVKNVLMVGFDRDAYKKALEDAGVSSQKN</sequence>
<dbReference type="AlphaFoldDB" id="A0A1F2WHR2"/>
<dbReference type="STRING" id="1797197.A2Y75_03550"/>
<dbReference type="Gene3D" id="3.40.30.10">
    <property type="entry name" value="Glutaredoxin"/>
    <property type="match status" value="1"/>
</dbReference>
<comment type="caution">
    <text evidence="2">The sequence shown here is derived from an EMBL/GenBank/DDBJ whole genome shotgun (WGS) entry which is preliminary data.</text>
</comment>
<protein>
    <recommendedName>
        <fullName evidence="1">Glutaredoxin domain-containing protein</fullName>
    </recommendedName>
</protein>
<evidence type="ECO:0000313" key="3">
    <source>
        <dbReference type="Proteomes" id="UP000177876"/>
    </source>
</evidence>
<name>A0A1F2WHR2_9ACTN</name>
<gene>
    <name evidence="2" type="ORF">A2Y75_03550</name>
</gene>
<evidence type="ECO:0000259" key="1">
    <source>
        <dbReference type="Pfam" id="PF00462"/>
    </source>
</evidence>
<dbReference type="CDD" id="cd02976">
    <property type="entry name" value="NrdH"/>
    <property type="match status" value="1"/>
</dbReference>
<organism evidence="2 3">
    <name type="scientific">Candidatus Solincola sediminis</name>
    <dbReference type="NCBI Taxonomy" id="1797199"/>
    <lineage>
        <taxon>Bacteria</taxon>
        <taxon>Bacillati</taxon>
        <taxon>Actinomycetota</taxon>
        <taxon>Candidatus Geothermincolia</taxon>
        <taxon>Candidatus Geothermincolales</taxon>
        <taxon>Candidatus Geothermincolaceae</taxon>
        <taxon>Candidatus Solincola</taxon>
    </lineage>
</organism>